<accession>D3PX16</accession>
<name>D3PX16_STANL</name>
<feature type="transmembrane region" description="Helical" evidence="1">
    <location>
        <begin position="76"/>
        <end position="98"/>
    </location>
</feature>
<evidence type="ECO:0000256" key="1">
    <source>
        <dbReference type="SAM" id="Phobius"/>
    </source>
</evidence>
<evidence type="ECO:0000313" key="3">
    <source>
        <dbReference type="Proteomes" id="UP000000844"/>
    </source>
</evidence>
<dbReference type="EMBL" id="CP001778">
    <property type="protein sequence ID" value="ADD45240.1"/>
    <property type="molecule type" value="Genomic_DNA"/>
</dbReference>
<organism evidence="2 3">
    <name type="scientific">Stackebrandtia nassauensis (strain DSM 44728 / CIP 108903 / NRRL B-16338 / NBRC 102104 / LLR-40K-21)</name>
    <dbReference type="NCBI Taxonomy" id="446470"/>
    <lineage>
        <taxon>Bacteria</taxon>
        <taxon>Bacillati</taxon>
        <taxon>Actinomycetota</taxon>
        <taxon>Actinomycetes</taxon>
        <taxon>Glycomycetales</taxon>
        <taxon>Glycomycetaceae</taxon>
        <taxon>Stackebrandtia</taxon>
    </lineage>
</organism>
<dbReference type="STRING" id="446470.Snas_5610"/>
<evidence type="ECO:0000313" key="2">
    <source>
        <dbReference type="EMBL" id="ADD45240.1"/>
    </source>
</evidence>
<dbReference type="HOGENOM" id="CLU_745211_0_0_11"/>
<feature type="transmembrane region" description="Helical" evidence="1">
    <location>
        <begin position="228"/>
        <end position="250"/>
    </location>
</feature>
<feature type="transmembrane region" description="Helical" evidence="1">
    <location>
        <begin position="271"/>
        <end position="292"/>
    </location>
</feature>
<sequence length="347" mass="36953">MREATEVNDASTLERRYRRLLRAYPPDYRRERGEEMLTTLVDAAEARDRAPVGEDAMLVLRGLRLRLTAGTTSARVMAVLAAIIIGVLGAAGGALAGWQNASGLPDQDAAARIADTAVPGAKAAESRDVLFGWGSTDASMLHLGGDDYGAGFRGFAVEHVNDERRLLKQANRNLTAAGWDVEPLAATEYGTEFTATRDGLLVTVRTDGDATASSTTSVHIERAQPPTVLVLAAAGLILGAILGWAVIVWLEQLMAHWGGVRKSILAGPLTVAALALGLPTLFNLYMLALAVASPSRPTPVWLGYVWGPPGLLTLFGIAALAYGLWKVLAAMLRRPERVPVSRERVVG</sequence>
<keyword evidence="1" id="KW-0472">Membrane</keyword>
<keyword evidence="1" id="KW-0812">Transmembrane</keyword>
<dbReference type="Proteomes" id="UP000000844">
    <property type="component" value="Chromosome"/>
</dbReference>
<keyword evidence="1" id="KW-1133">Transmembrane helix</keyword>
<dbReference type="OrthoDB" id="3293522at2"/>
<gene>
    <name evidence="2" type="ordered locus">Snas_5610</name>
</gene>
<dbReference type="AlphaFoldDB" id="D3PX16"/>
<dbReference type="RefSeq" id="WP_013020811.1">
    <property type="nucleotide sequence ID" value="NC_013947.1"/>
</dbReference>
<dbReference type="eggNOG" id="ENOG50348RK">
    <property type="taxonomic scope" value="Bacteria"/>
</dbReference>
<protein>
    <submittedName>
        <fullName evidence="2">Uncharacterized protein</fullName>
    </submittedName>
</protein>
<feature type="transmembrane region" description="Helical" evidence="1">
    <location>
        <begin position="304"/>
        <end position="325"/>
    </location>
</feature>
<proteinExistence type="predicted"/>
<dbReference type="KEGG" id="sna:Snas_5610"/>
<keyword evidence="3" id="KW-1185">Reference proteome</keyword>
<reference evidence="2 3" key="1">
    <citation type="journal article" date="2009" name="Stand. Genomic Sci.">
        <title>Complete genome sequence of Stackebrandtia nassauensis type strain (LLR-40K-21).</title>
        <authorList>
            <person name="Munk C."/>
            <person name="Lapidus A."/>
            <person name="Copeland A."/>
            <person name="Jando M."/>
            <person name="Mayilraj S."/>
            <person name="Glavina Del Rio T."/>
            <person name="Nolan M."/>
            <person name="Chen F."/>
            <person name="Lucas S."/>
            <person name="Tice H."/>
            <person name="Cheng J.F."/>
            <person name="Han C."/>
            <person name="Detter J.C."/>
            <person name="Bruce D."/>
            <person name="Goodwin L."/>
            <person name="Chain P."/>
            <person name="Pitluck S."/>
            <person name="Goker M."/>
            <person name="Ovchinikova G."/>
            <person name="Pati A."/>
            <person name="Ivanova N."/>
            <person name="Mavromatis K."/>
            <person name="Chen A."/>
            <person name="Palaniappan K."/>
            <person name="Land M."/>
            <person name="Hauser L."/>
            <person name="Chang Y.J."/>
            <person name="Jeffries C.D."/>
            <person name="Bristow J."/>
            <person name="Eisen J.A."/>
            <person name="Markowitz V."/>
            <person name="Hugenholtz P."/>
            <person name="Kyrpides N.C."/>
            <person name="Klenk H.P."/>
        </authorList>
    </citation>
    <scope>NUCLEOTIDE SEQUENCE [LARGE SCALE GENOMIC DNA]</scope>
    <source>
        <strain evidence="3">DSM 44728 / CIP 108903 / NRRL B-16338 / NBRC 102104 / LLR-40K-21</strain>
    </source>
</reference>